<protein>
    <submittedName>
        <fullName evidence="2">Outer membrane lipoprotein carrier protein LolA</fullName>
    </submittedName>
</protein>
<dbReference type="PANTHER" id="PTHR35869">
    <property type="entry name" value="OUTER-MEMBRANE LIPOPROTEIN CARRIER PROTEIN"/>
    <property type="match status" value="1"/>
</dbReference>
<dbReference type="InterPro" id="IPR029046">
    <property type="entry name" value="LolA/LolB/LppX"/>
</dbReference>
<dbReference type="PANTHER" id="PTHR35869:SF1">
    <property type="entry name" value="OUTER-MEMBRANE LIPOPROTEIN CARRIER PROTEIN"/>
    <property type="match status" value="1"/>
</dbReference>
<evidence type="ECO:0000313" key="3">
    <source>
        <dbReference type="Proteomes" id="UP000265882"/>
    </source>
</evidence>
<accession>A0A3A4N6M2</accession>
<organism evidence="2 3">
    <name type="scientific">Abyssobacteria bacterium (strain SURF_5)</name>
    <dbReference type="NCBI Taxonomy" id="2093360"/>
    <lineage>
        <taxon>Bacteria</taxon>
        <taxon>Pseudomonadati</taxon>
        <taxon>Candidatus Hydrogenedentota</taxon>
        <taxon>Candidatus Abyssobacteria</taxon>
    </lineage>
</organism>
<reference evidence="2 3" key="1">
    <citation type="journal article" date="2017" name="ISME J.">
        <title>Energy and carbon metabolisms in a deep terrestrial subsurface fluid microbial community.</title>
        <authorList>
            <person name="Momper L."/>
            <person name="Jungbluth S.P."/>
            <person name="Lee M.D."/>
            <person name="Amend J.P."/>
        </authorList>
    </citation>
    <scope>NUCLEOTIDE SEQUENCE [LARGE SCALE GENOMIC DNA]</scope>
    <source>
        <strain evidence="2">SURF_5</strain>
    </source>
</reference>
<name>A0A3A4N6M2_ABYX5</name>
<dbReference type="EMBL" id="QZKU01000139">
    <property type="protein sequence ID" value="RJP15002.1"/>
    <property type="molecule type" value="Genomic_DNA"/>
</dbReference>
<sequence>MRRSSDMPIAGMISRLRIIGAAQPSRLAKALFFIQMAFLVVVSSGNSDGGSPQQEFLEKFQTEREQVKSFSADFIQKKTLPLFGEEKTSTGKVLFKAPHQMIWKYKTPDKTQMRVTSEAVSFYFPSLEQIEVYRMNQGKGAAPFFFAFEATAEELAANFDISGPVDVEGLRRVELTPKSEPLAAEVKSVTLWLDQSDYLPRKLLISEITGDTTEITFDNIRINRPLADEDLQLDAPEGTEVIEENAGI</sequence>
<proteinExistence type="predicted"/>
<evidence type="ECO:0000256" key="1">
    <source>
        <dbReference type="ARBA" id="ARBA00022729"/>
    </source>
</evidence>
<dbReference type="Proteomes" id="UP000265882">
    <property type="component" value="Unassembled WGS sequence"/>
</dbReference>
<dbReference type="Gene3D" id="2.50.20.10">
    <property type="entry name" value="Lipoprotein localisation LolA/LolB/LppX"/>
    <property type="match status" value="1"/>
</dbReference>
<dbReference type="AlphaFoldDB" id="A0A3A4N6M2"/>
<keyword evidence="1" id="KW-0732">Signal</keyword>
<keyword evidence="2" id="KW-0449">Lipoprotein</keyword>
<dbReference type="Pfam" id="PF03548">
    <property type="entry name" value="LolA"/>
    <property type="match status" value="1"/>
</dbReference>
<dbReference type="SUPFAM" id="SSF89392">
    <property type="entry name" value="Prokaryotic lipoproteins and lipoprotein localization factors"/>
    <property type="match status" value="1"/>
</dbReference>
<dbReference type="InterPro" id="IPR004564">
    <property type="entry name" value="OM_lipoprot_carrier_LolA-like"/>
</dbReference>
<comment type="caution">
    <text evidence="2">The sequence shown here is derived from an EMBL/GenBank/DDBJ whole genome shotgun (WGS) entry which is preliminary data.</text>
</comment>
<gene>
    <name evidence="2" type="ORF">C4520_20750</name>
</gene>
<dbReference type="CDD" id="cd16325">
    <property type="entry name" value="LolA"/>
    <property type="match status" value="1"/>
</dbReference>
<evidence type="ECO:0000313" key="2">
    <source>
        <dbReference type="EMBL" id="RJP15002.1"/>
    </source>
</evidence>